<reference evidence="1 2" key="1">
    <citation type="journal article" date="2023" name="Sci. Data">
        <title>Genome assembly of the Korean intertidal mud-creeper Batillaria attramentaria.</title>
        <authorList>
            <person name="Patra A.K."/>
            <person name="Ho P.T."/>
            <person name="Jun S."/>
            <person name="Lee S.J."/>
            <person name="Kim Y."/>
            <person name="Won Y.J."/>
        </authorList>
    </citation>
    <scope>NUCLEOTIDE SEQUENCE [LARGE SCALE GENOMIC DNA]</scope>
    <source>
        <strain evidence="1">Wonlab-2016</strain>
    </source>
</reference>
<dbReference type="EMBL" id="JACVVK020000007">
    <property type="protein sequence ID" value="KAK7506248.1"/>
    <property type="molecule type" value="Genomic_DNA"/>
</dbReference>
<protein>
    <submittedName>
        <fullName evidence="1">Uncharacterized protein</fullName>
    </submittedName>
</protein>
<gene>
    <name evidence="1" type="ORF">BaRGS_00002360</name>
</gene>
<evidence type="ECO:0000313" key="1">
    <source>
        <dbReference type="EMBL" id="KAK7506248.1"/>
    </source>
</evidence>
<keyword evidence="2" id="KW-1185">Reference proteome</keyword>
<comment type="caution">
    <text evidence="1">The sequence shown here is derived from an EMBL/GenBank/DDBJ whole genome shotgun (WGS) entry which is preliminary data.</text>
</comment>
<evidence type="ECO:0000313" key="2">
    <source>
        <dbReference type="Proteomes" id="UP001519460"/>
    </source>
</evidence>
<proteinExistence type="predicted"/>
<sequence>MNPFTLLTKPSLGRSEDNAFGFSLPFCPHCRQQFLHTEGQDRSVLDKFSEEYSHNKHAAIALSGRLSSILTFLPVRGVKKMFVFLNGGRTSQTV</sequence>
<dbReference type="AlphaFoldDB" id="A0ABD0M4D6"/>
<accession>A0ABD0M4D6</accession>
<organism evidence="1 2">
    <name type="scientific">Batillaria attramentaria</name>
    <dbReference type="NCBI Taxonomy" id="370345"/>
    <lineage>
        <taxon>Eukaryota</taxon>
        <taxon>Metazoa</taxon>
        <taxon>Spiralia</taxon>
        <taxon>Lophotrochozoa</taxon>
        <taxon>Mollusca</taxon>
        <taxon>Gastropoda</taxon>
        <taxon>Caenogastropoda</taxon>
        <taxon>Sorbeoconcha</taxon>
        <taxon>Cerithioidea</taxon>
        <taxon>Batillariidae</taxon>
        <taxon>Batillaria</taxon>
    </lineage>
</organism>
<dbReference type="Proteomes" id="UP001519460">
    <property type="component" value="Unassembled WGS sequence"/>
</dbReference>
<name>A0ABD0M4D6_9CAEN</name>